<dbReference type="Pfam" id="PF02470">
    <property type="entry name" value="MlaD"/>
    <property type="match status" value="1"/>
</dbReference>
<keyword evidence="2" id="KW-1133">Transmembrane helix</keyword>
<keyword evidence="2" id="KW-0472">Membrane</keyword>
<reference evidence="4" key="1">
    <citation type="submission" date="2020-02" db="EMBL/GenBank/DDBJ databases">
        <authorList>
            <person name="Meier V. D."/>
        </authorList>
    </citation>
    <scope>NUCLEOTIDE SEQUENCE</scope>
    <source>
        <strain evidence="4">AVDCRST_MAG13</strain>
    </source>
</reference>
<dbReference type="EMBL" id="CADCVO010000300">
    <property type="protein sequence ID" value="CAA9494186.1"/>
    <property type="molecule type" value="Genomic_DNA"/>
</dbReference>
<accession>A0A6J4SF43</accession>
<proteinExistence type="predicted"/>
<feature type="transmembrane region" description="Helical" evidence="2">
    <location>
        <begin position="12"/>
        <end position="35"/>
    </location>
</feature>
<evidence type="ECO:0000256" key="1">
    <source>
        <dbReference type="SAM" id="MobiDB-lite"/>
    </source>
</evidence>
<dbReference type="InterPro" id="IPR003399">
    <property type="entry name" value="Mce/MlaD"/>
</dbReference>
<dbReference type="PANTHER" id="PTHR33371">
    <property type="entry name" value="INTERMEMBRANE PHOSPHOLIPID TRANSPORT SYSTEM BINDING PROTEIN MLAD-RELATED"/>
    <property type="match status" value="1"/>
</dbReference>
<evidence type="ECO:0000256" key="2">
    <source>
        <dbReference type="SAM" id="Phobius"/>
    </source>
</evidence>
<sequence>MTPGRTPRKDRAGASPLAVGLLALVVICVGTYFGFAKTIPFRHDFRVRAVFESANSIRPDSPVRIAGVNVGKVTKVERQAGTNAAVVHMEVEDEGLPIHADATLKIRPRIFLEGNFFVDLSPGTPQAQTIDDDDTLPITQTSTPVQLDQVLSALQRDTREDLQALLEGYGTALTARPTPAEDADQPALTKGETAAESLNDAARDGGAALRSTAIVNEALLGERPGDLGALVRDLGTVSRALNSRERQLQDLVTNLNTTMSAFASERDALRATVRELPRTLSAGSRALTSLNAAFPSTRAFAREILPGVRETPEFIEAARPWIAQTRGLLGAGELRGLTAELRPATADLSRVVDTQRELLRQVDLTSQCLTRVVLPAGDVRIEDGPFSAGVENYKEFWYAMVGLAGESQNFDGNGQMVRFQTGGGAAPFATGKVGGRPGSDVGDVFFANGAQPPLGTRPAYPRRKPPHVSTIPCKDQRVPDLNAARTGPPDGGRASAEDQRLAAAIPRGVAVELSPGERGAR</sequence>
<feature type="domain" description="Mce/MlaD" evidence="3">
    <location>
        <begin position="46"/>
        <end position="123"/>
    </location>
</feature>
<evidence type="ECO:0000259" key="3">
    <source>
        <dbReference type="Pfam" id="PF02470"/>
    </source>
</evidence>
<dbReference type="InterPro" id="IPR052336">
    <property type="entry name" value="MlaD_Phospholipid_Transporter"/>
</dbReference>
<keyword evidence="2" id="KW-0812">Transmembrane</keyword>
<organism evidence="4">
    <name type="scientific">uncultured Solirubrobacteraceae bacterium</name>
    <dbReference type="NCBI Taxonomy" id="1162706"/>
    <lineage>
        <taxon>Bacteria</taxon>
        <taxon>Bacillati</taxon>
        <taxon>Actinomycetota</taxon>
        <taxon>Thermoleophilia</taxon>
        <taxon>Solirubrobacterales</taxon>
        <taxon>Solirubrobacteraceae</taxon>
        <taxon>environmental samples</taxon>
    </lineage>
</organism>
<evidence type="ECO:0000313" key="4">
    <source>
        <dbReference type="EMBL" id="CAA9494186.1"/>
    </source>
</evidence>
<dbReference type="PANTHER" id="PTHR33371:SF4">
    <property type="entry name" value="INTERMEMBRANE PHOSPHOLIPID TRANSPORT SYSTEM BINDING PROTEIN MLAD"/>
    <property type="match status" value="1"/>
</dbReference>
<name>A0A6J4SF43_9ACTN</name>
<feature type="region of interest" description="Disordered" evidence="1">
    <location>
        <begin position="446"/>
        <end position="499"/>
    </location>
</feature>
<dbReference type="AlphaFoldDB" id="A0A6J4SF43"/>
<gene>
    <name evidence="4" type="ORF">AVDCRST_MAG13-1905</name>
</gene>
<protein>
    <submittedName>
        <fullName evidence="4">Possible Mce family protein</fullName>
    </submittedName>
</protein>